<evidence type="ECO:0000256" key="9">
    <source>
        <dbReference type="PIRSR" id="PIRSR500134-2"/>
    </source>
</evidence>
<evidence type="ECO:0000256" key="4">
    <source>
        <dbReference type="ARBA" id="ARBA00023002"/>
    </source>
</evidence>
<evidence type="ECO:0000256" key="3">
    <source>
        <dbReference type="ARBA" id="ARBA00012954"/>
    </source>
</evidence>
<comment type="similarity">
    <text evidence="2 7">Belongs to the UDP-glucose/GDP-mannose dehydrogenase family.</text>
</comment>
<evidence type="ECO:0000256" key="10">
    <source>
        <dbReference type="PIRSR" id="PIRSR500134-3"/>
    </source>
</evidence>
<feature type="binding site" evidence="10">
    <location>
        <position position="30"/>
    </location>
    <ligand>
        <name>NAD(+)</name>
        <dbReference type="ChEBI" id="CHEBI:57540"/>
    </ligand>
</feature>
<feature type="domain" description="UDP-glucose/GDP-mannose dehydrogenase C-terminal" evidence="11">
    <location>
        <begin position="317"/>
        <end position="425"/>
    </location>
</feature>
<evidence type="ECO:0000313" key="13">
    <source>
        <dbReference type="Proteomes" id="UP001302494"/>
    </source>
</evidence>
<dbReference type="GO" id="GO:0003979">
    <property type="term" value="F:UDP-glucose 6-dehydrogenase activity"/>
    <property type="evidence" value="ECO:0007669"/>
    <property type="project" value="UniProtKB-EC"/>
</dbReference>
<evidence type="ECO:0000256" key="5">
    <source>
        <dbReference type="ARBA" id="ARBA00023027"/>
    </source>
</evidence>
<reference evidence="12 13" key="1">
    <citation type="submission" date="2023-01" db="EMBL/GenBank/DDBJ databases">
        <title>Cultivation and genomic characterization of new, ubiquitous marine nitrite-oxidizing bacteria from the Nitrospirales.</title>
        <authorList>
            <person name="Mueller A.J."/>
            <person name="Daebeler A."/>
            <person name="Herbold C.W."/>
            <person name="Kirkegaard R.H."/>
            <person name="Daims H."/>
        </authorList>
    </citation>
    <scope>NUCLEOTIDE SEQUENCE [LARGE SCALE GENOMIC DNA]</scope>
    <source>
        <strain evidence="12 13">DK</strain>
    </source>
</reference>
<dbReference type="GO" id="GO:0000271">
    <property type="term" value="P:polysaccharide biosynthetic process"/>
    <property type="evidence" value="ECO:0007669"/>
    <property type="project" value="InterPro"/>
</dbReference>
<sequence length="438" mass="48000">MKVSIFGLGYVGCVTAACLSQDGHQVIGVDINEMKVSMINEGKSPIVEKGLEDLILSGRKKGTLQATTDLSRAVMESDVSLVCVGTPSCSNGSLDLHTVKTISRELGSALRKKREYHCFVFRSTVLPGTIRQTLIPLLEEGAGKKAHKDFDVCFNPEFLREGSSIHDFYNPPFTIIGETTSRGGDIVASLNEAIDAPMERTTFEVAEMVKYVCNVFHALKVTFANEIGILCKALDMDSHQIMKLVCQDTKLNISPAYLKPGFAFGGSCLPKDLRAILYQCKALDLVSPLLSSLMESNRLHVQRAVNLVIGKGKKNVGVLGLSFKEGTDDLRESPTVALVENLLGKGYQVKIYDPEVFLSKIFGANKEYIEREIPHISGLVSDNLGDVIQESEVLVIAKSFGKFSTDIQPYLKDKVILDLVRVSSDLKEMNPGNEGICW</sequence>
<dbReference type="Pfam" id="PF00984">
    <property type="entry name" value="UDPG_MGDP_dh"/>
    <property type="match status" value="1"/>
</dbReference>
<feature type="binding site" evidence="10">
    <location>
        <position position="271"/>
    </location>
    <ligand>
        <name>NAD(+)</name>
        <dbReference type="ChEBI" id="CHEBI:57540"/>
    </ligand>
</feature>
<comment type="pathway">
    <text evidence="1">Nucleotide-sugar biosynthesis; UDP-alpha-D-glucuronate biosynthesis; UDP-alpha-D-glucuronate from UDP-alpha-D-glucose: step 1/1.</text>
</comment>
<dbReference type="InterPro" id="IPR017476">
    <property type="entry name" value="UDP-Glc/GDP-Man"/>
</dbReference>
<keyword evidence="4 7" id="KW-0560">Oxidoreductase</keyword>
<feature type="binding site" evidence="10">
    <location>
        <position position="161"/>
    </location>
    <ligand>
        <name>NAD(+)</name>
        <dbReference type="ChEBI" id="CHEBI:57540"/>
    </ligand>
</feature>
<evidence type="ECO:0000313" key="12">
    <source>
        <dbReference type="EMBL" id="WNM63984.1"/>
    </source>
</evidence>
<feature type="binding site" evidence="10">
    <location>
        <position position="86"/>
    </location>
    <ligand>
        <name>NAD(+)</name>
        <dbReference type="ChEBI" id="CHEBI:57540"/>
    </ligand>
</feature>
<feature type="binding site" evidence="10">
    <location>
        <position position="331"/>
    </location>
    <ligand>
        <name>NAD(+)</name>
        <dbReference type="ChEBI" id="CHEBI:57540"/>
    </ligand>
</feature>
<dbReference type="Gene3D" id="1.20.5.170">
    <property type="match status" value="1"/>
</dbReference>
<feature type="active site" description="Nucleophile" evidence="8">
    <location>
        <position position="268"/>
    </location>
</feature>
<evidence type="ECO:0000256" key="7">
    <source>
        <dbReference type="PIRNR" id="PIRNR000124"/>
    </source>
</evidence>
<feature type="binding site" evidence="9">
    <location>
        <begin position="257"/>
        <end position="261"/>
    </location>
    <ligand>
        <name>substrate</name>
    </ligand>
</feature>
<dbReference type="InterPro" id="IPR001732">
    <property type="entry name" value="UDP-Glc/GDP-Man_DH_N"/>
</dbReference>
<dbReference type="InterPro" id="IPR008927">
    <property type="entry name" value="6-PGluconate_DH-like_C_sf"/>
</dbReference>
<evidence type="ECO:0000259" key="11">
    <source>
        <dbReference type="SMART" id="SM00984"/>
    </source>
</evidence>
<dbReference type="PIRSF" id="PIRSF000124">
    <property type="entry name" value="UDPglc_GDPman_dh"/>
    <property type="match status" value="1"/>
</dbReference>
<dbReference type="NCBIfam" id="TIGR03026">
    <property type="entry name" value="NDP-sugDHase"/>
    <property type="match status" value="1"/>
</dbReference>
<dbReference type="Pfam" id="PF03720">
    <property type="entry name" value="UDPG_MGDP_dh_C"/>
    <property type="match status" value="1"/>
</dbReference>
<dbReference type="Proteomes" id="UP001302494">
    <property type="component" value="Chromosome"/>
</dbReference>
<dbReference type="EC" id="1.1.1.22" evidence="3 7"/>
<dbReference type="PANTHER" id="PTHR43750:SF1">
    <property type="entry name" value="GDP-MANNOSE 6-DEHYDROGENASE"/>
    <property type="match status" value="1"/>
</dbReference>
<gene>
    <name evidence="12" type="ORF">PQG83_09560</name>
</gene>
<feature type="binding site" evidence="10">
    <location>
        <position position="124"/>
    </location>
    <ligand>
        <name>NAD(+)</name>
        <dbReference type="ChEBI" id="CHEBI:57540"/>
    </ligand>
</feature>
<dbReference type="RefSeq" id="WP_312748824.1">
    <property type="nucleotide sequence ID" value="NZ_CP116968.1"/>
</dbReference>
<dbReference type="SUPFAM" id="SSF48179">
    <property type="entry name" value="6-phosphogluconate dehydrogenase C-terminal domain-like"/>
    <property type="match status" value="1"/>
</dbReference>
<dbReference type="SUPFAM" id="SSF52413">
    <property type="entry name" value="UDP-glucose/GDP-mannose dehydrogenase C-terminal domain"/>
    <property type="match status" value="1"/>
</dbReference>
<dbReference type="SUPFAM" id="SSF51735">
    <property type="entry name" value="NAD(P)-binding Rossmann-fold domains"/>
    <property type="match status" value="1"/>
</dbReference>
<keyword evidence="13" id="KW-1185">Reference proteome</keyword>
<dbReference type="GO" id="GO:0051287">
    <property type="term" value="F:NAD binding"/>
    <property type="evidence" value="ECO:0007669"/>
    <property type="project" value="InterPro"/>
</dbReference>
<dbReference type="EMBL" id="CP116968">
    <property type="protein sequence ID" value="WNM63984.1"/>
    <property type="molecule type" value="Genomic_DNA"/>
</dbReference>
<dbReference type="PANTHER" id="PTHR43750">
    <property type="entry name" value="UDP-GLUCOSE 6-DEHYDROGENASE TUAD"/>
    <property type="match status" value="1"/>
</dbReference>
<dbReference type="InterPro" id="IPR014027">
    <property type="entry name" value="UDP-Glc/GDP-Man_DH_C"/>
</dbReference>
<feature type="binding site" evidence="9">
    <location>
        <position position="210"/>
    </location>
    <ligand>
        <name>substrate</name>
    </ligand>
</feature>
<dbReference type="Gene3D" id="3.40.50.720">
    <property type="entry name" value="NAD(P)-binding Rossmann-like Domain"/>
    <property type="match status" value="2"/>
</dbReference>
<comment type="catalytic activity">
    <reaction evidence="6 7">
        <text>UDP-alpha-D-glucose + 2 NAD(+) + H2O = UDP-alpha-D-glucuronate + 2 NADH + 3 H(+)</text>
        <dbReference type="Rhea" id="RHEA:23596"/>
        <dbReference type="ChEBI" id="CHEBI:15377"/>
        <dbReference type="ChEBI" id="CHEBI:15378"/>
        <dbReference type="ChEBI" id="CHEBI:57540"/>
        <dbReference type="ChEBI" id="CHEBI:57945"/>
        <dbReference type="ChEBI" id="CHEBI:58052"/>
        <dbReference type="ChEBI" id="CHEBI:58885"/>
        <dbReference type="EC" id="1.1.1.22"/>
    </reaction>
</comment>
<dbReference type="AlphaFoldDB" id="A0AA96GK78"/>
<organism evidence="12 13">
    <name type="scientific">Candidatus Nitrospira neomarina</name>
    <dbReference type="NCBI Taxonomy" id="3020899"/>
    <lineage>
        <taxon>Bacteria</taxon>
        <taxon>Pseudomonadati</taxon>
        <taxon>Nitrospirota</taxon>
        <taxon>Nitrospiria</taxon>
        <taxon>Nitrospirales</taxon>
        <taxon>Nitrospiraceae</taxon>
        <taxon>Nitrospira</taxon>
    </lineage>
</organism>
<protein>
    <recommendedName>
        <fullName evidence="3 7">UDP-glucose 6-dehydrogenase</fullName>
        <ecNumber evidence="3 7">1.1.1.22</ecNumber>
    </recommendedName>
</protein>
<dbReference type="PROSITE" id="PS51257">
    <property type="entry name" value="PROKAR_LIPOPROTEIN"/>
    <property type="match status" value="1"/>
</dbReference>
<name>A0AA96GK78_9BACT</name>
<dbReference type="InterPro" id="IPR028357">
    <property type="entry name" value="UDPglc_DH_bac"/>
</dbReference>
<keyword evidence="5 7" id="KW-0520">NAD</keyword>
<proteinExistence type="inferred from homology"/>
<feature type="binding site" evidence="10">
    <location>
        <position position="35"/>
    </location>
    <ligand>
        <name>NAD(+)</name>
        <dbReference type="ChEBI" id="CHEBI:57540"/>
    </ligand>
</feature>
<feature type="binding site" evidence="9">
    <location>
        <begin position="158"/>
        <end position="161"/>
    </location>
    <ligand>
        <name>substrate</name>
    </ligand>
</feature>
<evidence type="ECO:0000256" key="8">
    <source>
        <dbReference type="PIRSR" id="PIRSR500134-1"/>
    </source>
</evidence>
<evidence type="ECO:0000256" key="6">
    <source>
        <dbReference type="ARBA" id="ARBA00047473"/>
    </source>
</evidence>
<dbReference type="KEGG" id="nneo:PQG83_09560"/>
<dbReference type="InterPro" id="IPR014026">
    <property type="entry name" value="UDP-Glc/GDP-Man_DH_dimer"/>
</dbReference>
<feature type="binding site" evidence="9">
    <location>
        <position position="265"/>
    </location>
    <ligand>
        <name>substrate</name>
    </ligand>
</feature>
<dbReference type="SMART" id="SM00984">
    <property type="entry name" value="UDPG_MGDP_dh_C"/>
    <property type="match status" value="1"/>
</dbReference>
<evidence type="ECO:0000256" key="2">
    <source>
        <dbReference type="ARBA" id="ARBA00006601"/>
    </source>
</evidence>
<dbReference type="Pfam" id="PF03721">
    <property type="entry name" value="UDPG_MGDP_dh_N"/>
    <property type="match status" value="1"/>
</dbReference>
<accession>A0AA96GK78</accession>
<evidence type="ECO:0000256" key="1">
    <source>
        <dbReference type="ARBA" id="ARBA00004701"/>
    </source>
</evidence>
<dbReference type="PIRSF" id="PIRSF500134">
    <property type="entry name" value="UDPglc_DH_bac"/>
    <property type="match status" value="1"/>
</dbReference>
<feature type="binding site" evidence="9">
    <location>
        <position position="324"/>
    </location>
    <ligand>
        <name>substrate</name>
    </ligand>
</feature>
<dbReference type="InterPro" id="IPR036220">
    <property type="entry name" value="UDP-Glc/GDP-Man_DH_C_sf"/>
</dbReference>
<dbReference type="InterPro" id="IPR036291">
    <property type="entry name" value="NAD(P)-bd_dom_sf"/>
</dbReference>